<dbReference type="GO" id="GO:0008757">
    <property type="term" value="F:S-adenosylmethionine-dependent methyltransferase activity"/>
    <property type="evidence" value="ECO:0007669"/>
    <property type="project" value="InterPro"/>
</dbReference>
<keyword evidence="3" id="KW-1185">Reference proteome</keyword>
<organism evidence="2 3">
    <name type="scientific">Stentor coeruleus</name>
    <dbReference type="NCBI Taxonomy" id="5963"/>
    <lineage>
        <taxon>Eukaryota</taxon>
        <taxon>Sar</taxon>
        <taxon>Alveolata</taxon>
        <taxon>Ciliophora</taxon>
        <taxon>Postciliodesmatophora</taxon>
        <taxon>Heterotrichea</taxon>
        <taxon>Heterotrichida</taxon>
        <taxon>Stentoridae</taxon>
        <taxon>Stentor</taxon>
    </lineage>
</organism>
<name>A0A1R2B3B9_9CILI</name>
<gene>
    <name evidence="2" type="ORF">SteCoe_30752</name>
</gene>
<dbReference type="PANTHER" id="PTHR43591">
    <property type="entry name" value="METHYLTRANSFERASE"/>
    <property type="match status" value="1"/>
</dbReference>
<accession>A0A1R2B3B9</accession>
<dbReference type="EMBL" id="MPUH01001021">
    <property type="protein sequence ID" value="OMJ71120.1"/>
    <property type="molecule type" value="Genomic_DNA"/>
</dbReference>
<reference evidence="2 3" key="1">
    <citation type="submission" date="2016-11" db="EMBL/GenBank/DDBJ databases">
        <title>The macronuclear genome of Stentor coeruleus: a giant cell with tiny introns.</title>
        <authorList>
            <person name="Slabodnick M."/>
            <person name="Ruby J.G."/>
            <person name="Reiff S.B."/>
            <person name="Swart E.C."/>
            <person name="Gosai S."/>
            <person name="Prabakaran S."/>
            <person name="Witkowska E."/>
            <person name="Larue G.E."/>
            <person name="Fisher S."/>
            <person name="Freeman R.M."/>
            <person name="Gunawardena J."/>
            <person name="Chu W."/>
            <person name="Stover N.A."/>
            <person name="Gregory B.D."/>
            <person name="Nowacki M."/>
            <person name="Derisi J."/>
            <person name="Roy S.W."/>
            <person name="Marshall W.F."/>
            <person name="Sood P."/>
        </authorList>
    </citation>
    <scope>NUCLEOTIDE SEQUENCE [LARGE SCALE GENOMIC DNA]</scope>
    <source>
        <strain evidence="2">WM001</strain>
    </source>
</reference>
<evidence type="ECO:0000313" key="3">
    <source>
        <dbReference type="Proteomes" id="UP000187209"/>
    </source>
</evidence>
<dbReference type="Pfam" id="PF08241">
    <property type="entry name" value="Methyltransf_11"/>
    <property type="match status" value="1"/>
</dbReference>
<dbReference type="PANTHER" id="PTHR43591:SF110">
    <property type="entry name" value="RHODANESE DOMAIN-CONTAINING PROTEIN"/>
    <property type="match status" value="1"/>
</dbReference>
<dbReference type="InterPro" id="IPR013216">
    <property type="entry name" value="Methyltransf_11"/>
</dbReference>
<dbReference type="OrthoDB" id="2013972at2759"/>
<evidence type="ECO:0000313" key="2">
    <source>
        <dbReference type="EMBL" id="OMJ71120.1"/>
    </source>
</evidence>
<protein>
    <recommendedName>
        <fullName evidence="1">Methyltransferase type 11 domain-containing protein</fullName>
    </recommendedName>
</protein>
<dbReference type="CDD" id="cd02440">
    <property type="entry name" value="AdoMet_MTases"/>
    <property type="match status" value="1"/>
</dbReference>
<feature type="domain" description="Methyltransferase type 11" evidence="1">
    <location>
        <begin position="51"/>
        <end position="145"/>
    </location>
</feature>
<proteinExistence type="predicted"/>
<comment type="caution">
    <text evidence="2">The sequence shown here is derived from an EMBL/GenBank/DDBJ whole genome shotgun (WGS) entry which is preliminary data.</text>
</comment>
<dbReference type="AlphaFoldDB" id="A0A1R2B3B9"/>
<dbReference type="SUPFAM" id="SSF53335">
    <property type="entry name" value="S-adenosyl-L-methionine-dependent methyltransferases"/>
    <property type="match status" value="1"/>
</dbReference>
<sequence>MTSDIPVSLASKAVKYENFVNAYENTFELYNKLVFNLIIPLLNLELNHTLLDLGCGNGSCEELLSIQRPYINIIGIDSSKSMISRALSRLIPNTEFIQGDCLRLRFADCFFDRCVANFVINSVKNPEKLISEAFRVLKPGGIFVFSYPILKDSNDLLKILKKSLRKVKIGPKSSKIIDYSPLCQAGGFYQVRFFDTNVGVCIKSGNEACDFLAPLKDLAKIKDKELYKKVFENISEFVKTELVNGKALVIGSRIVIAYKPY</sequence>
<dbReference type="InterPro" id="IPR029063">
    <property type="entry name" value="SAM-dependent_MTases_sf"/>
</dbReference>
<evidence type="ECO:0000259" key="1">
    <source>
        <dbReference type="Pfam" id="PF08241"/>
    </source>
</evidence>
<dbReference type="Gene3D" id="3.40.50.150">
    <property type="entry name" value="Vaccinia Virus protein VP39"/>
    <property type="match status" value="1"/>
</dbReference>
<dbReference type="Proteomes" id="UP000187209">
    <property type="component" value="Unassembled WGS sequence"/>
</dbReference>